<keyword evidence="4 9" id="KW-0812">Transmembrane</keyword>
<dbReference type="GO" id="GO:0030659">
    <property type="term" value="C:cytoplasmic vesicle membrane"/>
    <property type="evidence" value="ECO:0007669"/>
    <property type="project" value="UniProtKB-SubCell"/>
</dbReference>
<keyword evidence="7" id="KW-0968">Cytoplasmic vesicle</keyword>
<dbReference type="GO" id="GO:0016197">
    <property type="term" value="P:endosomal transport"/>
    <property type="evidence" value="ECO:0007669"/>
    <property type="project" value="TreeGrafter"/>
</dbReference>
<feature type="compositionally biased region" description="Low complexity" evidence="8">
    <location>
        <begin position="172"/>
        <end position="181"/>
    </location>
</feature>
<evidence type="ECO:0000256" key="2">
    <source>
        <dbReference type="ARBA" id="ARBA00004167"/>
    </source>
</evidence>
<name>A0A8C7MDJ1_ONCKI</name>
<feature type="compositionally biased region" description="Basic and acidic residues" evidence="8">
    <location>
        <begin position="217"/>
        <end position="227"/>
    </location>
</feature>
<reference evidence="10" key="2">
    <citation type="submission" date="2025-09" db="UniProtKB">
        <authorList>
            <consortium name="Ensembl"/>
        </authorList>
    </citation>
    <scope>IDENTIFICATION</scope>
</reference>
<keyword evidence="5 9" id="KW-1133">Transmembrane helix</keyword>
<dbReference type="PANTHER" id="PTHR28546">
    <property type="entry name" value="NEURONAL VESICLE TRAFFICKING-ASSOCIATED PROTEIN 2-RELATED"/>
    <property type="match status" value="1"/>
</dbReference>
<sequence>MVKLGSNLADKLDKEQSMDDGFDNIPLITPLEVNQLQQPYLDKVIVKTTTEYQLQQKKKKKLYVPGIKKLNIKLYDEVSEKVKVKSYLRASSMFTELLLGMVIFMVVCVCVCVPAHRFDPHHPWVPGLSSPAGHVQGSVVQSTYLPRGLHSQAQALHPSSGAGALVLHRAAAAGGPRRAPPLQQSLHRPGSPQPGQEDRRRRHHPRAAPVTMVPRHQRPEASREGQRGGESFEGVRDAGISRGKGFRKGVIKVEGYMGFPKGRVRKRGWRWRWGKKCCLLGGVDYEVFLVMLQMSV</sequence>
<evidence type="ECO:0000256" key="6">
    <source>
        <dbReference type="ARBA" id="ARBA00023136"/>
    </source>
</evidence>
<feature type="region of interest" description="Disordered" evidence="8">
    <location>
        <begin position="172"/>
        <end position="237"/>
    </location>
</feature>
<evidence type="ECO:0000256" key="5">
    <source>
        <dbReference type="ARBA" id="ARBA00022989"/>
    </source>
</evidence>
<dbReference type="GO" id="GO:0048268">
    <property type="term" value="P:clathrin coat assembly"/>
    <property type="evidence" value="ECO:0007669"/>
    <property type="project" value="InterPro"/>
</dbReference>
<gene>
    <name evidence="10" type="primary">LOC109888487</name>
</gene>
<dbReference type="GO" id="GO:0005768">
    <property type="term" value="C:endosome"/>
    <property type="evidence" value="ECO:0007669"/>
    <property type="project" value="TreeGrafter"/>
</dbReference>
<feature type="transmembrane region" description="Helical" evidence="9">
    <location>
        <begin position="97"/>
        <end position="116"/>
    </location>
</feature>
<dbReference type="GeneTree" id="ENSGT00390000000483"/>
<dbReference type="Pfam" id="PF06387">
    <property type="entry name" value="Calcyon"/>
    <property type="match status" value="1"/>
</dbReference>
<dbReference type="Ensembl" id="ENSOKIT00005049356.1">
    <property type="protein sequence ID" value="ENSOKIP00005046792.1"/>
    <property type="gene ID" value="ENSOKIG00005019730.1"/>
</dbReference>
<evidence type="ECO:0000256" key="4">
    <source>
        <dbReference type="ARBA" id="ARBA00022692"/>
    </source>
</evidence>
<evidence type="ECO:0000313" key="11">
    <source>
        <dbReference type="Proteomes" id="UP000694557"/>
    </source>
</evidence>
<evidence type="ECO:0000256" key="8">
    <source>
        <dbReference type="SAM" id="MobiDB-lite"/>
    </source>
</evidence>
<reference evidence="10" key="1">
    <citation type="submission" date="2025-08" db="UniProtKB">
        <authorList>
            <consortium name="Ensembl"/>
        </authorList>
    </citation>
    <scope>IDENTIFICATION</scope>
</reference>
<dbReference type="Proteomes" id="UP000694557">
    <property type="component" value="Unassembled WGS sequence"/>
</dbReference>
<comment type="subcellular location">
    <subcellularLocation>
        <location evidence="1">Cytoplasmic vesicle membrane</location>
    </subcellularLocation>
    <subcellularLocation>
        <location evidence="2">Membrane</location>
        <topology evidence="2">Single-pass membrane protein</topology>
    </subcellularLocation>
</comment>
<dbReference type="GO" id="GO:0032051">
    <property type="term" value="F:clathrin light chain binding"/>
    <property type="evidence" value="ECO:0007669"/>
    <property type="project" value="InterPro"/>
</dbReference>
<protein>
    <submittedName>
        <fullName evidence="10">Calcyon neuron-specific vesicular protein</fullName>
    </submittedName>
</protein>
<evidence type="ECO:0000256" key="9">
    <source>
        <dbReference type="SAM" id="Phobius"/>
    </source>
</evidence>
<organism evidence="10 11">
    <name type="scientific">Oncorhynchus kisutch</name>
    <name type="common">Coho salmon</name>
    <name type="synonym">Salmo kisutch</name>
    <dbReference type="NCBI Taxonomy" id="8019"/>
    <lineage>
        <taxon>Eukaryota</taxon>
        <taxon>Metazoa</taxon>
        <taxon>Chordata</taxon>
        <taxon>Craniata</taxon>
        <taxon>Vertebrata</taxon>
        <taxon>Euteleostomi</taxon>
        <taxon>Actinopterygii</taxon>
        <taxon>Neopterygii</taxon>
        <taxon>Teleostei</taxon>
        <taxon>Protacanthopterygii</taxon>
        <taxon>Salmoniformes</taxon>
        <taxon>Salmonidae</taxon>
        <taxon>Salmoninae</taxon>
        <taxon>Oncorhynchus</taxon>
    </lineage>
</organism>
<proteinExistence type="inferred from homology"/>
<evidence type="ECO:0000313" key="10">
    <source>
        <dbReference type="Ensembl" id="ENSOKIP00005046792.1"/>
    </source>
</evidence>
<evidence type="ECO:0000256" key="7">
    <source>
        <dbReference type="ARBA" id="ARBA00023329"/>
    </source>
</evidence>
<comment type="similarity">
    <text evidence="3">Belongs to the NSG family.</text>
</comment>
<dbReference type="AlphaFoldDB" id="A0A8C7MDJ1"/>
<evidence type="ECO:0000256" key="3">
    <source>
        <dbReference type="ARBA" id="ARBA00007767"/>
    </source>
</evidence>
<keyword evidence="6 9" id="KW-0472">Membrane</keyword>
<accession>A0A8C7MDJ1</accession>
<keyword evidence="11" id="KW-1185">Reference proteome</keyword>
<dbReference type="PANTHER" id="PTHR28546:SF1">
    <property type="entry name" value="NEURON-SPECIFIC VESICULAR PROTEIN CALCYON"/>
    <property type="match status" value="1"/>
</dbReference>
<dbReference type="InterPro" id="IPR009431">
    <property type="entry name" value="NSG"/>
</dbReference>
<evidence type="ECO:0000256" key="1">
    <source>
        <dbReference type="ARBA" id="ARBA00004156"/>
    </source>
</evidence>